<evidence type="ECO:0000256" key="1">
    <source>
        <dbReference type="SAM" id="MobiDB-lite"/>
    </source>
</evidence>
<feature type="region of interest" description="Disordered" evidence="1">
    <location>
        <begin position="1"/>
        <end position="50"/>
    </location>
</feature>
<feature type="compositionally biased region" description="Basic and acidic residues" evidence="1">
    <location>
        <begin position="12"/>
        <end position="25"/>
    </location>
</feature>
<name>A0A4Z1FCZ5_9HELO</name>
<evidence type="ECO:0000313" key="3">
    <source>
        <dbReference type="Proteomes" id="UP000297777"/>
    </source>
</evidence>
<gene>
    <name evidence="2" type="ORF">BTUL_0004g00730</name>
</gene>
<comment type="caution">
    <text evidence="2">The sequence shown here is derived from an EMBL/GenBank/DDBJ whole genome shotgun (WGS) entry which is preliminary data.</text>
</comment>
<dbReference type="OrthoDB" id="10432380at2759"/>
<feature type="compositionally biased region" description="Polar residues" evidence="1">
    <location>
        <begin position="28"/>
        <end position="37"/>
    </location>
</feature>
<dbReference type="AlphaFoldDB" id="A0A4Z1FCZ5"/>
<organism evidence="2 3">
    <name type="scientific">Botrytis tulipae</name>
    <dbReference type="NCBI Taxonomy" id="87230"/>
    <lineage>
        <taxon>Eukaryota</taxon>
        <taxon>Fungi</taxon>
        <taxon>Dikarya</taxon>
        <taxon>Ascomycota</taxon>
        <taxon>Pezizomycotina</taxon>
        <taxon>Leotiomycetes</taxon>
        <taxon>Helotiales</taxon>
        <taxon>Sclerotiniaceae</taxon>
        <taxon>Botrytis</taxon>
    </lineage>
</organism>
<dbReference type="EMBL" id="PQXH01000004">
    <property type="protein sequence ID" value="TGO19437.1"/>
    <property type="molecule type" value="Genomic_DNA"/>
</dbReference>
<accession>A0A4Z1FCZ5</accession>
<proteinExistence type="predicted"/>
<reference evidence="2 3" key="1">
    <citation type="submission" date="2017-12" db="EMBL/GenBank/DDBJ databases">
        <title>Comparative genomics of Botrytis spp.</title>
        <authorList>
            <person name="Valero-Jimenez C.A."/>
            <person name="Tapia P."/>
            <person name="Veloso J."/>
            <person name="Silva-Moreno E."/>
            <person name="Staats M."/>
            <person name="Valdes J.H."/>
            <person name="Van Kan J.A.L."/>
        </authorList>
    </citation>
    <scope>NUCLEOTIDE SEQUENCE [LARGE SCALE GENOMIC DNA]</scope>
    <source>
        <strain evidence="2 3">Bt9001</strain>
    </source>
</reference>
<keyword evidence="3" id="KW-1185">Reference proteome</keyword>
<sequence length="134" mass="15133">MQDLKTGAYVEYDDKATSRAQDAKQHPIASNETSKAVRTSRDENLLGSTRVDQEKIDDTTFVYKAPQFCLSDYSSHGMFKAKVTDGTDQQLTVLSRRAEQEKPAVIDETRSGIHFRNSRISIEFRETLGKGTRI</sequence>
<protein>
    <submittedName>
        <fullName evidence="2">Uncharacterized protein</fullName>
    </submittedName>
</protein>
<evidence type="ECO:0000313" key="2">
    <source>
        <dbReference type="EMBL" id="TGO19437.1"/>
    </source>
</evidence>
<dbReference type="Proteomes" id="UP000297777">
    <property type="component" value="Unassembled WGS sequence"/>
</dbReference>